<keyword evidence="4 6" id="KW-0238">DNA-binding</keyword>
<dbReference type="InterPro" id="IPR003115">
    <property type="entry name" value="ParB_N"/>
</dbReference>
<dbReference type="FunFam" id="1.10.10.2830:FF:000001">
    <property type="entry name" value="Chromosome partitioning protein ParB"/>
    <property type="match status" value="1"/>
</dbReference>
<dbReference type="GO" id="GO:0007059">
    <property type="term" value="P:chromosome segregation"/>
    <property type="evidence" value="ECO:0007669"/>
    <property type="project" value="UniProtKB-KW"/>
</dbReference>
<dbReference type="Pfam" id="PF17762">
    <property type="entry name" value="HTH_ParB"/>
    <property type="match status" value="1"/>
</dbReference>
<evidence type="ECO:0000256" key="4">
    <source>
        <dbReference type="ARBA" id="ARBA00023125"/>
    </source>
</evidence>
<dbReference type="InterPro" id="IPR036086">
    <property type="entry name" value="ParB/Sulfiredoxin_sf"/>
</dbReference>
<dbReference type="OrthoDB" id="9802051at2"/>
<dbReference type="GO" id="GO:0003677">
    <property type="term" value="F:DNA binding"/>
    <property type="evidence" value="ECO:0007669"/>
    <property type="project" value="UniProtKB-KW"/>
</dbReference>
<comment type="similarity">
    <text evidence="2">Belongs to the ParB family.</text>
</comment>
<comment type="subcellular location">
    <subcellularLocation>
        <location evidence="1">Cytoplasm</location>
        <location evidence="1">Nucleoid</location>
    </subcellularLocation>
</comment>
<dbReference type="NCBIfam" id="TIGR00180">
    <property type="entry name" value="parB_part"/>
    <property type="match status" value="1"/>
</dbReference>
<evidence type="ECO:0000256" key="3">
    <source>
        <dbReference type="ARBA" id="ARBA00022829"/>
    </source>
</evidence>
<dbReference type="InterPro" id="IPR004437">
    <property type="entry name" value="ParB/RepB/Spo0J"/>
</dbReference>
<name>A0A0R2IP50_9LACO</name>
<dbReference type="InterPro" id="IPR057240">
    <property type="entry name" value="ParB_dimer_C"/>
</dbReference>
<dbReference type="GO" id="GO:0009295">
    <property type="term" value="C:nucleoid"/>
    <property type="evidence" value="ECO:0007669"/>
    <property type="project" value="UniProtKB-SubCell"/>
</dbReference>
<dbReference type="FunFam" id="3.90.1530.30:FF:000001">
    <property type="entry name" value="Chromosome partitioning protein ParB"/>
    <property type="match status" value="1"/>
</dbReference>
<dbReference type="AlphaFoldDB" id="A0A0R2IP50"/>
<comment type="caution">
    <text evidence="6">The sequence shown here is derived from an EMBL/GenBank/DDBJ whole genome shotgun (WGS) entry which is preliminary data.</text>
</comment>
<dbReference type="Proteomes" id="UP000051568">
    <property type="component" value="Unassembled WGS sequence"/>
</dbReference>
<accession>A0A0R2IP50</accession>
<feature type="domain" description="ParB-like N-terminal" evidence="5">
    <location>
        <begin position="24"/>
        <end position="116"/>
    </location>
</feature>
<dbReference type="Pfam" id="PF02195">
    <property type="entry name" value="ParB_N"/>
    <property type="match status" value="1"/>
</dbReference>
<reference evidence="6 7" key="1">
    <citation type="journal article" date="2015" name="Genome Announc.">
        <title>Expanding the biotechnology potential of lactobacilli through comparative genomics of 213 strains and associated genera.</title>
        <authorList>
            <person name="Sun Z."/>
            <person name="Harris H.M."/>
            <person name="McCann A."/>
            <person name="Guo C."/>
            <person name="Argimon S."/>
            <person name="Zhang W."/>
            <person name="Yang X."/>
            <person name="Jeffery I.B."/>
            <person name="Cooney J.C."/>
            <person name="Kagawa T.F."/>
            <person name="Liu W."/>
            <person name="Song Y."/>
            <person name="Salvetti E."/>
            <person name="Wrobel A."/>
            <person name="Rasinkangas P."/>
            <person name="Parkhill J."/>
            <person name="Rea M.C."/>
            <person name="O'Sullivan O."/>
            <person name="Ritari J."/>
            <person name="Douillard F.P."/>
            <person name="Paul Ross R."/>
            <person name="Yang R."/>
            <person name="Briner A.E."/>
            <person name="Felis G.E."/>
            <person name="de Vos W.M."/>
            <person name="Barrangou R."/>
            <person name="Klaenhammer T.R."/>
            <person name="Caufield P.W."/>
            <person name="Cui Y."/>
            <person name="Zhang H."/>
            <person name="O'Toole P.W."/>
        </authorList>
    </citation>
    <scope>NUCLEOTIDE SEQUENCE [LARGE SCALE GENOMIC DNA]</scope>
    <source>
        <strain evidence="6 7">DSM 17757</strain>
    </source>
</reference>
<sequence>MTSKSKTLMGAEKLLRDEDAKQVVEINLKNIHPNPYQPRHNFDAKALRELANSIQESGVFQPIVVRKQAASENYFELIAGERRMRAAKMAGLHTIPALVSQLSDAETMEAAVIENLQREDLTPLEEAQAYDSLMAKLNFTQAQVSEKLGKSRPYIANYLRLLRLPQTIKNMLQNGQLSMGQARTLLGLKNRHKLIPLAKRVVSDHLTVRQLERLVNQLNAQATRPVKRLTTAKKVSPYVREIEAQLQEKFGTKATIEQKEKGGKIEINYVSNDDLSRILELLHVSLD</sequence>
<dbReference type="CDD" id="cd16393">
    <property type="entry name" value="SPO0J_N"/>
    <property type="match status" value="1"/>
</dbReference>
<evidence type="ECO:0000259" key="5">
    <source>
        <dbReference type="SMART" id="SM00470"/>
    </source>
</evidence>
<keyword evidence="3" id="KW-0159">Chromosome partition</keyword>
<dbReference type="SUPFAM" id="SSF110849">
    <property type="entry name" value="ParB/Sulfiredoxin"/>
    <property type="match status" value="1"/>
</dbReference>
<dbReference type="Gene3D" id="3.90.1530.30">
    <property type="match status" value="1"/>
</dbReference>
<evidence type="ECO:0000313" key="6">
    <source>
        <dbReference type="EMBL" id="KRN66947.1"/>
    </source>
</evidence>
<organism evidence="6 7">
    <name type="scientific">Pediococcus cellicola</name>
    <dbReference type="NCBI Taxonomy" id="319652"/>
    <lineage>
        <taxon>Bacteria</taxon>
        <taxon>Bacillati</taxon>
        <taxon>Bacillota</taxon>
        <taxon>Bacilli</taxon>
        <taxon>Lactobacillales</taxon>
        <taxon>Lactobacillaceae</taxon>
        <taxon>Pediococcus</taxon>
    </lineage>
</organism>
<dbReference type="EMBL" id="JQBR01000003">
    <property type="protein sequence ID" value="KRN66947.1"/>
    <property type="molecule type" value="Genomic_DNA"/>
</dbReference>
<dbReference type="PANTHER" id="PTHR33375:SF1">
    <property type="entry name" value="CHROMOSOME-PARTITIONING PROTEIN PARB-RELATED"/>
    <property type="match status" value="1"/>
</dbReference>
<dbReference type="PANTHER" id="PTHR33375">
    <property type="entry name" value="CHROMOSOME-PARTITIONING PROTEIN PARB-RELATED"/>
    <property type="match status" value="1"/>
</dbReference>
<keyword evidence="7" id="KW-1185">Reference proteome</keyword>
<evidence type="ECO:0000313" key="7">
    <source>
        <dbReference type="Proteomes" id="UP000051568"/>
    </source>
</evidence>
<dbReference type="SMART" id="SM00470">
    <property type="entry name" value="ParB"/>
    <property type="match status" value="1"/>
</dbReference>
<dbReference type="InterPro" id="IPR050336">
    <property type="entry name" value="Chromosome_partition/occlusion"/>
</dbReference>
<dbReference type="PATRIC" id="fig|319652.3.peg.1045"/>
<dbReference type="Gene3D" id="1.10.10.2830">
    <property type="match status" value="1"/>
</dbReference>
<evidence type="ECO:0000256" key="2">
    <source>
        <dbReference type="ARBA" id="ARBA00006295"/>
    </source>
</evidence>
<proteinExistence type="inferred from homology"/>
<evidence type="ECO:0000256" key="1">
    <source>
        <dbReference type="ARBA" id="ARBA00004453"/>
    </source>
</evidence>
<dbReference type="STRING" id="319652.IV80_GL001037"/>
<dbReference type="Pfam" id="PF23552">
    <property type="entry name" value="ParB_C"/>
    <property type="match status" value="1"/>
</dbReference>
<dbReference type="GO" id="GO:0045881">
    <property type="term" value="P:positive regulation of sporulation resulting in formation of a cellular spore"/>
    <property type="evidence" value="ECO:0007669"/>
    <property type="project" value="TreeGrafter"/>
</dbReference>
<dbReference type="SUPFAM" id="SSF109709">
    <property type="entry name" value="KorB DNA-binding domain-like"/>
    <property type="match status" value="1"/>
</dbReference>
<protein>
    <submittedName>
        <fullName evidence="6">Chromosome partitioning protein, DNA-binding protein</fullName>
    </submittedName>
</protein>
<gene>
    <name evidence="6" type="ORF">IV80_GL001037</name>
</gene>
<dbReference type="InterPro" id="IPR041468">
    <property type="entry name" value="HTH_ParB/Spo0J"/>
</dbReference>
<dbReference type="GO" id="GO:0005694">
    <property type="term" value="C:chromosome"/>
    <property type="evidence" value="ECO:0007669"/>
    <property type="project" value="TreeGrafter"/>
</dbReference>